<reference evidence="2" key="1">
    <citation type="submission" date="2020-05" db="EMBL/GenBank/DDBJ databases">
        <authorList>
            <person name="Chiriac C."/>
            <person name="Salcher M."/>
            <person name="Ghai R."/>
            <person name="Kavagutti S V."/>
        </authorList>
    </citation>
    <scope>NUCLEOTIDE SEQUENCE</scope>
</reference>
<dbReference type="EMBL" id="CAFBMT010000025">
    <property type="protein sequence ID" value="CAB4952817.1"/>
    <property type="molecule type" value="Genomic_DNA"/>
</dbReference>
<dbReference type="AlphaFoldDB" id="A0A6J7KBF8"/>
<accession>A0A6J7KBF8</accession>
<proteinExistence type="predicted"/>
<name>A0A6J7KBF8_9ZZZZ</name>
<evidence type="ECO:0000256" key="1">
    <source>
        <dbReference type="SAM" id="MobiDB-lite"/>
    </source>
</evidence>
<organism evidence="2">
    <name type="scientific">freshwater metagenome</name>
    <dbReference type="NCBI Taxonomy" id="449393"/>
    <lineage>
        <taxon>unclassified sequences</taxon>
        <taxon>metagenomes</taxon>
        <taxon>ecological metagenomes</taxon>
    </lineage>
</organism>
<feature type="region of interest" description="Disordered" evidence="1">
    <location>
        <begin position="135"/>
        <end position="184"/>
    </location>
</feature>
<gene>
    <name evidence="2" type="ORF">UFOPK3651_02971</name>
</gene>
<protein>
    <submittedName>
        <fullName evidence="2">Unannotated protein</fullName>
    </submittedName>
</protein>
<sequence>MVAAGQPCFERVEDAQLGEQLCVVAGGGLGRFVVQSSGRRVAQLFPRCRGGSAGGIGAQPGPYGSRSADSEPRLGEVVIDNAVQIAVEGRCAGPVAQGADAREARDDDLVDIVGQCEFGVTADLFVVAGQESCHRHRGVSGEPFGQAQRPHAQGDDPPGPRVGTGVRRGAGEQEPTTGRLFVDEPSDRIPHSRDALPFAQQHGSLVVGNDPRVGVDDIGDGRIVEPAHSRAAAGSSRGLANGLRAVEQDCRQVAEERVEFAVDHARRIGVHGKEIPRHER</sequence>
<evidence type="ECO:0000313" key="2">
    <source>
        <dbReference type="EMBL" id="CAB4952817.1"/>
    </source>
</evidence>